<dbReference type="PANTHER" id="PTHR13593">
    <property type="match status" value="1"/>
</dbReference>
<dbReference type="SUPFAM" id="SSF51695">
    <property type="entry name" value="PLC-like phosphodiesterases"/>
    <property type="match status" value="1"/>
</dbReference>
<dbReference type="PROSITE" id="PS50007">
    <property type="entry name" value="PIPLC_X_DOMAIN"/>
    <property type="match status" value="1"/>
</dbReference>
<evidence type="ECO:0000313" key="1">
    <source>
        <dbReference type="EMBL" id="OAS25457.1"/>
    </source>
</evidence>
<dbReference type="STRING" id="427683.A5481_08810"/>
<dbReference type="Proteomes" id="UP000078316">
    <property type="component" value="Unassembled WGS sequence"/>
</dbReference>
<dbReference type="RefSeq" id="WP_048433892.1">
    <property type="nucleotide sequence ID" value="NZ_LWHQ01000016.1"/>
</dbReference>
<gene>
    <name evidence="1" type="ORF">A5481_08810</name>
</gene>
<reference evidence="1 2" key="1">
    <citation type="submission" date="2016-04" db="EMBL/GenBank/DDBJ databases">
        <authorList>
            <person name="Evans L.H."/>
            <person name="Alamgir A."/>
            <person name="Owens N."/>
            <person name="Weber N.D."/>
            <person name="Virtaneva K."/>
            <person name="Barbian K."/>
            <person name="Babar A."/>
            <person name="Rosenke K."/>
        </authorList>
    </citation>
    <scope>NUCLEOTIDE SEQUENCE [LARGE SCALE GENOMIC DNA]</scope>
    <source>
        <strain evidence="1 2">PMB02</strain>
    </source>
</reference>
<sequence>MTTTGFSLQIVNATPHDLKLIGQSKYQMGWAPVDRVRANDFAQFYSEFDQGAFTYSIDDAADAIYVLDGVEHFEVRIHVAKNGVNNLPSPYPPSEAGYGFSVEWVGVPPGYAVYPPRDGSNHSPVGWIHDGVVTIAIGYFPGFEQKPLSAYPVPVYGPDGTTSDWSALRSSVKHWSKNWMEAYSVCLQNLTIPELTLPGTHDAGTYAATGVSQQWVQTQYLSLQEQLEQGIRALDIRLRIDGSGTDRFQFCHGDYLTNLSYKDGLGQVLGFLAEVRSELVILDYHRFEGDWSEADFHDLAALTQAMIGDLQIPRSASAHTVSELLGQPGRVVVGMGQHSGGAITDGVRAWLRDNTTFWADAVEQYWAGTSVAKWGTIAGYMQQQLDALAKPRDHVWALMSQYNYYAPGPGMPANAPVEISNFFAGKNGLRANVISTDWWNRVNSTPLQLETDIPNFSALISAVPMNLLKGYRANNDLPLF</sequence>
<dbReference type="CDD" id="cd08557">
    <property type="entry name" value="PI-PLCc_bacteria_like"/>
    <property type="match status" value="1"/>
</dbReference>
<accession>A0A179SCU6</accession>
<comment type="caution">
    <text evidence="1">The sequence shown here is derived from an EMBL/GenBank/DDBJ whole genome shotgun (WGS) entry which is preliminary data.</text>
</comment>
<name>A0A179SCU6_9HYPH</name>
<evidence type="ECO:0008006" key="3">
    <source>
        <dbReference type="Google" id="ProtNLM"/>
    </source>
</evidence>
<dbReference type="Gene3D" id="3.20.20.190">
    <property type="entry name" value="Phosphatidylinositol (PI) phosphodiesterase"/>
    <property type="match status" value="1"/>
</dbReference>
<organism evidence="1 2">
    <name type="scientific">Methylobacterium platani</name>
    <dbReference type="NCBI Taxonomy" id="427683"/>
    <lineage>
        <taxon>Bacteria</taxon>
        <taxon>Pseudomonadati</taxon>
        <taxon>Pseudomonadota</taxon>
        <taxon>Alphaproteobacteria</taxon>
        <taxon>Hyphomicrobiales</taxon>
        <taxon>Methylobacteriaceae</taxon>
        <taxon>Methylobacterium</taxon>
    </lineage>
</organism>
<dbReference type="OrthoDB" id="8431286at2"/>
<dbReference type="AlphaFoldDB" id="A0A179SCU6"/>
<dbReference type="GO" id="GO:0008081">
    <property type="term" value="F:phosphoric diester hydrolase activity"/>
    <property type="evidence" value="ECO:0007669"/>
    <property type="project" value="InterPro"/>
</dbReference>
<dbReference type="PANTHER" id="PTHR13593:SF113">
    <property type="entry name" value="SI:DKEY-266F7.9"/>
    <property type="match status" value="1"/>
</dbReference>
<dbReference type="InterPro" id="IPR017946">
    <property type="entry name" value="PLC-like_Pdiesterase_TIM-brl"/>
</dbReference>
<dbReference type="GO" id="GO:0006629">
    <property type="term" value="P:lipid metabolic process"/>
    <property type="evidence" value="ECO:0007669"/>
    <property type="project" value="InterPro"/>
</dbReference>
<dbReference type="EMBL" id="LWHQ01000016">
    <property type="protein sequence ID" value="OAS25457.1"/>
    <property type="molecule type" value="Genomic_DNA"/>
</dbReference>
<protein>
    <recommendedName>
        <fullName evidence="3">Phosphatidylinositol diacylglycerol-lyase</fullName>
    </recommendedName>
</protein>
<evidence type="ECO:0000313" key="2">
    <source>
        <dbReference type="Proteomes" id="UP000078316"/>
    </source>
</evidence>
<dbReference type="InterPro" id="IPR051057">
    <property type="entry name" value="PI-PLC_domain"/>
</dbReference>
<proteinExistence type="predicted"/>